<reference evidence="3" key="1">
    <citation type="journal article" date="2019" name="Int. J. Syst. Evol. Microbiol.">
        <title>The Global Catalogue of Microorganisms (GCM) 10K type strain sequencing project: providing services to taxonomists for standard genome sequencing and annotation.</title>
        <authorList>
            <consortium name="The Broad Institute Genomics Platform"/>
            <consortium name="The Broad Institute Genome Sequencing Center for Infectious Disease"/>
            <person name="Wu L."/>
            <person name="Ma J."/>
        </authorList>
    </citation>
    <scope>NUCLEOTIDE SEQUENCE [LARGE SCALE GENOMIC DNA]</scope>
    <source>
        <strain evidence="3">CGMCC-1.15741</strain>
    </source>
</reference>
<gene>
    <name evidence="2" type="ORF">ACFQDM_07840</name>
</gene>
<dbReference type="EMBL" id="JBHSSW010000009">
    <property type="protein sequence ID" value="MFC6197984.1"/>
    <property type="molecule type" value="Genomic_DNA"/>
</dbReference>
<dbReference type="RefSeq" id="WP_377377692.1">
    <property type="nucleotide sequence ID" value="NZ_JBHSSW010000009.1"/>
</dbReference>
<keyword evidence="1" id="KW-0472">Membrane</keyword>
<dbReference type="Proteomes" id="UP001596303">
    <property type="component" value="Unassembled WGS sequence"/>
</dbReference>
<evidence type="ECO:0000256" key="1">
    <source>
        <dbReference type="SAM" id="Phobius"/>
    </source>
</evidence>
<keyword evidence="3" id="KW-1185">Reference proteome</keyword>
<comment type="caution">
    <text evidence="2">The sequence shown here is derived from an EMBL/GenBank/DDBJ whole genome shotgun (WGS) entry which is preliminary data.</text>
</comment>
<sequence>MMRMKGRFRKWPGNPVMLVRQNSEYFIAFIPLMLFIVAWRLARAVFAGRWRSARMRPVFGNRYRFLANQKYWKWGFFACLLWAFCASVWIYLASEQL</sequence>
<protein>
    <submittedName>
        <fullName evidence="2">Uncharacterized protein</fullName>
    </submittedName>
</protein>
<accession>A0ABW1S8Y4</accession>
<keyword evidence="1" id="KW-1133">Transmembrane helix</keyword>
<evidence type="ECO:0000313" key="3">
    <source>
        <dbReference type="Proteomes" id="UP001596303"/>
    </source>
</evidence>
<evidence type="ECO:0000313" key="2">
    <source>
        <dbReference type="EMBL" id="MFC6197984.1"/>
    </source>
</evidence>
<name>A0ABW1S8Y4_9PROT</name>
<keyword evidence="1" id="KW-0812">Transmembrane</keyword>
<proteinExistence type="predicted"/>
<organism evidence="2 3">
    <name type="scientific">Ponticaulis profundi</name>
    <dbReference type="NCBI Taxonomy" id="2665222"/>
    <lineage>
        <taxon>Bacteria</taxon>
        <taxon>Pseudomonadati</taxon>
        <taxon>Pseudomonadota</taxon>
        <taxon>Alphaproteobacteria</taxon>
        <taxon>Hyphomonadales</taxon>
        <taxon>Hyphomonadaceae</taxon>
        <taxon>Ponticaulis</taxon>
    </lineage>
</organism>
<feature type="transmembrane region" description="Helical" evidence="1">
    <location>
        <begin position="71"/>
        <end position="92"/>
    </location>
</feature>